<organism evidence="2 3">
    <name type="scientific">Cotesia typhae</name>
    <dbReference type="NCBI Taxonomy" id="2053667"/>
    <lineage>
        <taxon>Eukaryota</taxon>
        <taxon>Metazoa</taxon>
        <taxon>Ecdysozoa</taxon>
        <taxon>Arthropoda</taxon>
        <taxon>Hexapoda</taxon>
        <taxon>Insecta</taxon>
        <taxon>Pterygota</taxon>
        <taxon>Neoptera</taxon>
        <taxon>Endopterygota</taxon>
        <taxon>Hymenoptera</taxon>
        <taxon>Apocrita</taxon>
        <taxon>Ichneumonoidea</taxon>
        <taxon>Braconidae</taxon>
        <taxon>Microgastrinae</taxon>
        <taxon>Cotesia</taxon>
    </lineage>
</organism>
<comment type="caution">
    <text evidence="2">The sequence shown here is derived from an EMBL/GenBank/DDBJ whole genome shotgun (WGS) entry which is preliminary data.</text>
</comment>
<proteinExistence type="predicted"/>
<feature type="non-terminal residue" evidence="2">
    <location>
        <position position="184"/>
    </location>
</feature>
<gene>
    <name evidence="2" type="ORF">G9C98_006005</name>
</gene>
<sequence>MAKNGISDYRAFHDLTKRLLTVGGLWPYSNSNLLYRLLPYIQIFLNLAMALVVFGFVLEHFSNVAAVTRGLSSMTSFASAILKVVCLIRKHKEITELHRNLDPYFEKLLENEKMLEHILKKVNIFRLLSGVLTLTVFAVIAFQIISPLIFIINCKVRHVETFGTFVLFFVTTSVDSLFMLYSFQ</sequence>
<keyword evidence="1" id="KW-1133">Transmembrane helix</keyword>
<accession>A0A8J5RE85</accession>
<evidence type="ECO:0000313" key="3">
    <source>
        <dbReference type="Proteomes" id="UP000729913"/>
    </source>
</evidence>
<evidence type="ECO:0000256" key="1">
    <source>
        <dbReference type="SAM" id="Phobius"/>
    </source>
</evidence>
<keyword evidence="1" id="KW-0472">Membrane</keyword>
<dbReference type="AlphaFoldDB" id="A0A8J5RE85"/>
<dbReference type="EMBL" id="JAAOIC020000047">
    <property type="protein sequence ID" value="KAG8037794.1"/>
    <property type="molecule type" value="Genomic_DNA"/>
</dbReference>
<feature type="transmembrane region" description="Helical" evidence="1">
    <location>
        <begin position="37"/>
        <end position="58"/>
    </location>
</feature>
<evidence type="ECO:0000313" key="2">
    <source>
        <dbReference type="EMBL" id="KAG8037794.1"/>
    </source>
</evidence>
<feature type="transmembrane region" description="Helical" evidence="1">
    <location>
        <begin position="70"/>
        <end position="88"/>
    </location>
</feature>
<name>A0A8J5RE85_9HYME</name>
<feature type="transmembrane region" description="Helical" evidence="1">
    <location>
        <begin position="124"/>
        <end position="150"/>
    </location>
</feature>
<dbReference type="Proteomes" id="UP000729913">
    <property type="component" value="Unassembled WGS sequence"/>
</dbReference>
<feature type="transmembrane region" description="Helical" evidence="1">
    <location>
        <begin position="162"/>
        <end position="183"/>
    </location>
</feature>
<keyword evidence="1" id="KW-0812">Transmembrane</keyword>
<protein>
    <submittedName>
        <fullName evidence="2">Uncharacterized protein</fullName>
    </submittedName>
</protein>
<keyword evidence="3" id="KW-1185">Reference proteome</keyword>
<dbReference type="OrthoDB" id="10518153at2759"/>
<reference evidence="2" key="1">
    <citation type="submission" date="2020-03" db="EMBL/GenBank/DDBJ databases">
        <authorList>
            <person name="Chebbi M.A."/>
            <person name="Drezen J.M."/>
        </authorList>
    </citation>
    <scope>NUCLEOTIDE SEQUENCE</scope>
    <source>
        <tissue evidence="2">Whole body</tissue>
    </source>
</reference>
<reference evidence="2" key="2">
    <citation type="submission" date="2021-04" db="EMBL/GenBank/DDBJ databases">
        <title>Genome-wide patterns of bracovirus chromosomal integration into multiple host tissues during parasitism.</title>
        <authorList>
            <person name="Chebbi M.A.C."/>
        </authorList>
    </citation>
    <scope>NUCLEOTIDE SEQUENCE</scope>
    <source>
        <tissue evidence="2">Whole body</tissue>
    </source>
</reference>